<dbReference type="Pfam" id="PF14520">
    <property type="entry name" value="HHH_5"/>
    <property type="match status" value="1"/>
</dbReference>
<reference evidence="8" key="2">
    <citation type="submission" date="2020-09" db="EMBL/GenBank/DDBJ databases">
        <authorList>
            <person name="Sun Q."/>
            <person name="Ohkuma M."/>
        </authorList>
    </citation>
    <scope>NUCLEOTIDE SEQUENCE</scope>
    <source>
        <strain evidence="8">JCM 10088</strain>
    </source>
</reference>
<dbReference type="EMBL" id="BMNL01000002">
    <property type="protein sequence ID" value="GGP20667.1"/>
    <property type="molecule type" value="Genomic_DNA"/>
</dbReference>
<dbReference type="RefSeq" id="WP_188596287.1">
    <property type="nucleotide sequence ID" value="NZ_BMNL01000002.1"/>
</dbReference>
<keyword evidence="5" id="KW-0238">DNA-binding</keyword>
<dbReference type="AlphaFoldDB" id="A0A830GVZ5"/>
<dbReference type="GO" id="GO:0000724">
    <property type="term" value="P:double-strand break repair via homologous recombination"/>
    <property type="evidence" value="ECO:0007669"/>
    <property type="project" value="TreeGrafter"/>
</dbReference>
<dbReference type="GO" id="GO:0003684">
    <property type="term" value="F:damaged DNA binding"/>
    <property type="evidence" value="ECO:0007669"/>
    <property type="project" value="TreeGrafter"/>
</dbReference>
<evidence type="ECO:0000313" key="8">
    <source>
        <dbReference type="EMBL" id="GGP20667.1"/>
    </source>
</evidence>
<protein>
    <recommendedName>
        <fullName evidence="7">ERCC4 domain-containing protein</fullName>
    </recommendedName>
</protein>
<evidence type="ECO:0000256" key="6">
    <source>
        <dbReference type="ARBA" id="ARBA00023204"/>
    </source>
</evidence>
<dbReference type="GO" id="GO:1901255">
    <property type="term" value="P:nucleotide-excision repair involved in interstrand cross-link repair"/>
    <property type="evidence" value="ECO:0007669"/>
    <property type="project" value="TreeGrafter"/>
</dbReference>
<feature type="domain" description="ERCC4" evidence="7">
    <location>
        <begin position="4"/>
        <end position="86"/>
    </location>
</feature>
<comment type="caution">
    <text evidence="8">The sequence shown here is derived from an EMBL/GenBank/DDBJ whole genome shotgun (WGS) entry which is preliminary data.</text>
</comment>
<reference evidence="8" key="1">
    <citation type="journal article" date="2014" name="Int. J. Syst. Evol. Microbiol.">
        <title>Complete genome sequence of Corynebacterium casei LMG S-19264T (=DSM 44701T), isolated from a smear-ripened cheese.</title>
        <authorList>
            <consortium name="US DOE Joint Genome Institute (JGI-PGF)"/>
            <person name="Walter F."/>
            <person name="Albersmeier A."/>
            <person name="Kalinowski J."/>
            <person name="Ruckert C."/>
        </authorList>
    </citation>
    <scope>NUCLEOTIDE SEQUENCE</scope>
    <source>
        <strain evidence="8">JCM 10088</strain>
    </source>
</reference>
<dbReference type="Proteomes" id="UP000610960">
    <property type="component" value="Unassembled WGS sequence"/>
</dbReference>
<keyword evidence="2" id="KW-0255">Endonuclease</keyword>
<keyword evidence="3" id="KW-0227">DNA damage</keyword>
<dbReference type="OrthoDB" id="121419at2157"/>
<evidence type="ECO:0000259" key="7">
    <source>
        <dbReference type="SMART" id="SM00891"/>
    </source>
</evidence>
<dbReference type="InterPro" id="IPR006166">
    <property type="entry name" value="ERCC4_domain"/>
</dbReference>
<dbReference type="GO" id="GO:0003697">
    <property type="term" value="F:single-stranded DNA binding"/>
    <property type="evidence" value="ECO:0007669"/>
    <property type="project" value="TreeGrafter"/>
</dbReference>
<evidence type="ECO:0000256" key="2">
    <source>
        <dbReference type="ARBA" id="ARBA00022759"/>
    </source>
</evidence>
<dbReference type="Gene3D" id="3.40.50.10130">
    <property type="match status" value="1"/>
</dbReference>
<evidence type="ECO:0000256" key="4">
    <source>
        <dbReference type="ARBA" id="ARBA00022801"/>
    </source>
</evidence>
<dbReference type="Pfam" id="PF02732">
    <property type="entry name" value="ERCC4"/>
    <property type="match status" value="1"/>
</dbReference>
<dbReference type="SUPFAM" id="SSF52980">
    <property type="entry name" value="Restriction endonuclease-like"/>
    <property type="match status" value="1"/>
</dbReference>
<evidence type="ECO:0000256" key="5">
    <source>
        <dbReference type="ARBA" id="ARBA00023125"/>
    </source>
</evidence>
<keyword evidence="6" id="KW-0234">DNA repair</keyword>
<dbReference type="PANTHER" id="PTHR10150:SF0">
    <property type="entry name" value="DNA REPAIR ENDONUCLEASE XPF"/>
    <property type="match status" value="1"/>
</dbReference>
<proteinExistence type="predicted"/>
<evidence type="ECO:0000256" key="3">
    <source>
        <dbReference type="ARBA" id="ARBA00022763"/>
    </source>
</evidence>
<organism evidence="8 9">
    <name type="scientific">Thermocladium modestius</name>
    <dbReference type="NCBI Taxonomy" id="62609"/>
    <lineage>
        <taxon>Archaea</taxon>
        <taxon>Thermoproteota</taxon>
        <taxon>Thermoprotei</taxon>
        <taxon>Thermoproteales</taxon>
        <taxon>Thermoproteaceae</taxon>
        <taxon>Thermocladium</taxon>
    </lineage>
</organism>
<accession>A0A830GVZ5</accession>
<gene>
    <name evidence="8" type="ORF">GCM10007981_09670</name>
</gene>
<dbReference type="GO" id="GO:0000014">
    <property type="term" value="F:single-stranded DNA endodeoxyribonuclease activity"/>
    <property type="evidence" value="ECO:0007669"/>
    <property type="project" value="TreeGrafter"/>
</dbReference>
<dbReference type="InterPro" id="IPR011335">
    <property type="entry name" value="Restrct_endonuc-II-like"/>
</dbReference>
<dbReference type="InterPro" id="IPR010994">
    <property type="entry name" value="RuvA_2-like"/>
</dbReference>
<sequence length="235" mass="25895">MQCSVVVDSREHATAVDVVDELKRLGCTVIEKTIEVGDYVVSSTTVIERKKAMDFINSIIDGRLFDQARRLAEHYQNPIILIEGDPWRATSKRSIHSHSVAGAMVALNKMGIRILYSANASLSAYMIFSLAKVDENKSIKTVTIRKGETIRELQTQLLGSLPGIGGKRAEKILMEFGSPLEALNNFEAWSRINGVSEKTVSSVRKVLTTKYSDKSSEERLGGNGDGIMGFIDEAK</sequence>
<dbReference type="Gene3D" id="1.10.150.20">
    <property type="entry name" value="5' to 3' exonuclease, C-terminal subdomain"/>
    <property type="match status" value="1"/>
</dbReference>
<dbReference type="SUPFAM" id="SSF47781">
    <property type="entry name" value="RuvA domain 2-like"/>
    <property type="match status" value="1"/>
</dbReference>
<dbReference type="PANTHER" id="PTHR10150">
    <property type="entry name" value="DNA REPAIR ENDONUCLEASE XPF"/>
    <property type="match status" value="1"/>
</dbReference>
<keyword evidence="9" id="KW-1185">Reference proteome</keyword>
<dbReference type="SMART" id="SM00891">
    <property type="entry name" value="ERCC4"/>
    <property type="match status" value="1"/>
</dbReference>
<keyword evidence="1" id="KW-0540">Nuclease</keyword>
<name>A0A830GVZ5_9CREN</name>
<dbReference type="CDD" id="cd20075">
    <property type="entry name" value="XPF_nuclease_XPF_arch"/>
    <property type="match status" value="1"/>
</dbReference>
<evidence type="ECO:0000313" key="9">
    <source>
        <dbReference type="Proteomes" id="UP000610960"/>
    </source>
</evidence>
<keyword evidence="4" id="KW-0378">Hydrolase</keyword>
<evidence type="ECO:0000256" key="1">
    <source>
        <dbReference type="ARBA" id="ARBA00022722"/>
    </source>
</evidence>